<dbReference type="InParanoid" id="A0A2K1L328"/>
<reference evidence="2" key="3">
    <citation type="submission" date="2020-12" db="UniProtKB">
        <authorList>
            <consortium name="EnsemblPlants"/>
        </authorList>
    </citation>
    <scope>IDENTIFICATION</scope>
</reference>
<accession>A0A2K1L328</accession>
<sequence length="68" mass="7482">MSMASLCDHGRRLLQTHLHRVVLVVGALLFQHILRKDLPYAEGLLHCDLGDAHLMGCVDPLQIGVGNL</sequence>
<proteinExistence type="predicted"/>
<dbReference type="EMBL" id="ABEU02000002">
    <property type="protein sequence ID" value="PNR60432.1"/>
    <property type="molecule type" value="Genomic_DNA"/>
</dbReference>
<evidence type="ECO:0000313" key="2">
    <source>
        <dbReference type="EnsemblPlants" id="PAC:32936901.CDS.1"/>
    </source>
</evidence>
<evidence type="ECO:0000313" key="1">
    <source>
        <dbReference type="EMBL" id="PNR60432.1"/>
    </source>
</evidence>
<dbReference type="Proteomes" id="UP000006727">
    <property type="component" value="Chromosome 2"/>
</dbReference>
<reference evidence="1 3" key="1">
    <citation type="journal article" date="2008" name="Science">
        <title>The Physcomitrella genome reveals evolutionary insights into the conquest of land by plants.</title>
        <authorList>
            <person name="Rensing S."/>
            <person name="Lang D."/>
            <person name="Zimmer A."/>
            <person name="Terry A."/>
            <person name="Salamov A."/>
            <person name="Shapiro H."/>
            <person name="Nishiyama T."/>
            <person name="Perroud P.-F."/>
            <person name="Lindquist E."/>
            <person name="Kamisugi Y."/>
            <person name="Tanahashi T."/>
            <person name="Sakakibara K."/>
            <person name="Fujita T."/>
            <person name="Oishi K."/>
            <person name="Shin-I T."/>
            <person name="Kuroki Y."/>
            <person name="Toyoda A."/>
            <person name="Suzuki Y."/>
            <person name="Hashimoto A."/>
            <person name="Yamaguchi K."/>
            <person name="Sugano A."/>
            <person name="Kohara Y."/>
            <person name="Fujiyama A."/>
            <person name="Anterola A."/>
            <person name="Aoki S."/>
            <person name="Ashton N."/>
            <person name="Barbazuk W.B."/>
            <person name="Barker E."/>
            <person name="Bennetzen J."/>
            <person name="Bezanilla M."/>
            <person name="Blankenship R."/>
            <person name="Cho S.H."/>
            <person name="Dutcher S."/>
            <person name="Estelle M."/>
            <person name="Fawcett J.A."/>
            <person name="Gundlach H."/>
            <person name="Hanada K."/>
            <person name="Heyl A."/>
            <person name="Hicks K.A."/>
            <person name="Hugh J."/>
            <person name="Lohr M."/>
            <person name="Mayer K."/>
            <person name="Melkozernov A."/>
            <person name="Murata T."/>
            <person name="Nelson D."/>
            <person name="Pils B."/>
            <person name="Prigge M."/>
            <person name="Reiss B."/>
            <person name="Renner T."/>
            <person name="Rombauts S."/>
            <person name="Rushton P."/>
            <person name="Sanderfoot A."/>
            <person name="Schween G."/>
            <person name="Shiu S.-H."/>
            <person name="Stueber K."/>
            <person name="Theodoulou F.L."/>
            <person name="Tu H."/>
            <person name="Van de Peer Y."/>
            <person name="Verrier P.J."/>
            <person name="Waters E."/>
            <person name="Wood A."/>
            <person name="Yang L."/>
            <person name="Cove D."/>
            <person name="Cuming A."/>
            <person name="Hasebe M."/>
            <person name="Lucas S."/>
            <person name="Mishler D.B."/>
            <person name="Reski R."/>
            <person name="Grigoriev I."/>
            <person name="Quatrano R.S."/>
            <person name="Boore J.L."/>
        </authorList>
    </citation>
    <scope>NUCLEOTIDE SEQUENCE [LARGE SCALE GENOMIC DNA]</scope>
    <source>
        <strain evidence="2 3">cv. Gransden 2004</strain>
    </source>
</reference>
<dbReference type="AlphaFoldDB" id="A0A2K1L328"/>
<dbReference type="EnsemblPlants" id="Pp3c2_26370V3.1">
    <property type="protein sequence ID" value="PAC:32936901.CDS.1"/>
    <property type="gene ID" value="Pp3c2_26370"/>
</dbReference>
<name>A0A2K1L328_PHYPA</name>
<protein>
    <submittedName>
        <fullName evidence="1 2">Uncharacterized protein</fullName>
    </submittedName>
</protein>
<reference evidence="1 3" key="2">
    <citation type="journal article" date="2018" name="Plant J.">
        <title>The Physcomitrella patens chromosome-scale assembly reveals moss genome structure and evolution.</title>
        <authorList>
            <person name="Lang D."/>
            <person name="Ullrich K.K."/>
            <person name="Murat F."/>
            <person name="Fuchs J."/>
            <person name="Jenkins J."/>
            <person name="Haas F.B."/>
            <person name="Piednoel M."/>
            <person name="Gundlach H."/>
            <person name="Van Bel M."/>
            <person name="Meyberg R."/>
            <person name="Vives C."/>
            <person name="Morata J."/>
            <person name="Symeonidi A."/>
            <person name="Hiss M."/>
            <person name="Muchero W."/>
            <person name="Kamisugi Y."/>
            <person name="Saleh O."/>
            <person name="Blanc G."/>
            <person name="Decker E.L."/>
            <person name="van Gessel N."/>
            <person name="Grimwood J."/>
            <person name="Hayes R.D."/>
            <person name="Graham S.W."/>
            <person name="Gunter L.E."/>
            <person name="McDaniel S.F."/>
            <person name="Hoernstein S.N.W."/>
            <person name="Larsson A."/>
            <person name="Li F.W."/>
            <person name="Perroud P.F."/>
            <person name="Phillips J."/>
            <person name="Ranjan P."/>
            <person name="Rokshar D.S."/>
            <person name="Rothfels C.J."/>
            <person name="Schneider L."/>
            <person name="Shu S."/>
            <person name="Stevenson D.W."/>
            <person name="Thummler F."/>
            <person name="Tillich M."/>
            <person name="Villarreal Aguilar J.C."/>
            <person name="Widiez T."/>
            <person name="Wong G.K."/>
            <person name="Wymore A."/>
            <person name="Zhang Y."/>
            <person name="Zimmer A.D."/>
            <person name="Quatrano R.S."/>
            <person name="Mayer K.F.X."/>
            <person name="Goodstein D."/>
            <person name="Casacuberta J.M."/>
            <person name="Vandepoele K."/>
            <person name="Reski R."/>
            <person name="Cuming A.C."/>
            <person name="Tuskan G.A."/>
            <person name="Maumus F."/>
            <person name="Salse J."/>
            <person name="Schmutz J."/>
            <person name="Rensing S.A."/>
        </authorList>
    </citation>
    <scope>NUCLEOTIDE SEQUENCE [LARGE SCALE GENOMIC DNA]</scope>
    <source>
        <strain evidence="2 3">cv. Gransden 2004</strain>
    </source>
</reference>
<evidence type="ECO:0000313" key="3">
    <source>
        <dbReference type="Proteomes" id="UP000006727"/>
    </source>
</evidence>
<dbReference type="Gramene" id="Pp3c2_26370V3.1">
    <property type="protein sequence ID" value="PAC:32936901.CDS.1"/>
    <property type="gene ID" value="Pp3c2_26370"/>
</dbReference>
<keyword evidence="3" id="KW-1185">Reference proteome</keyword>
<gene>
    <name evidence="1" type="ORF">PHYPA_003225</name>
</gene>
<dbReference type="PaxDb" id="3218-PP1S22_420V6.1"/>
<organism evidence="1">
    <name type="scientific">Physcomitrium patens</name>
    <name type="common">Spreading-leaved earth moss</name>
    <name type="synonym">Physcomitrella patens</name>
    <dbReference type="NCBI Taxonomy" id="3218"/>
    <lineage>
        <taxon>Eukaryota</taxon>
        <taxon>Viridiplantae</taxon>
        <taxon>Streptophyta</taxon>
        <taxon>Embryophyta</taxon>
        <taxon>Bryophyta</taxon>
        <taxon>Bryophytina</taxon>
        <taxon>Bryopsida</taxon>
        <taxon>Funariidae</taxon>
        <taxon>Funariales</taxon>
        <taxon>Funariaceae</taxon>
        <taxon>Physcomitrium</taxon>
    </lineage>
</organism>